<evidence type="ECO:0000313" key="2">
    <source>
        <dbReference type="Proteomes" id="UP000606499"/>
    </source>
</evidence>
<dbReference type="EMBL" id="JACOPL010000003">
    <property type="protein sequence ID" value="MBC5724704.1"/>
    <property type="molecule type" value="Genomic_DNA"/>
</dbReference>
<dbReference type="AlphaFoldDB" id="A0A923LT91"/>
<accession>A0A923LT91</accession>
<dbReference type="RefSeq" id="WP_186949635.1">
    <property type="nucleotide sequence ID" value="NZ_JACOPL010000003.1"/>
</dbReference>
<dbReference type="Pfam" id="PF08890">
    <property type="entry name" value="Phage_TAC_5"/>
    <property type="match status" value="1"/>
</dbReference>
<dbReference type="Proteomes" id="UP000606499">
    <property type="component" value="Unassembled WGS sequence"/>
</dbReference>
<organism evidence="1 2">
    <name type="scientific">Agathobaculum faecis</name>
    <dbReference type="NCBI Taxonomy" id="2763013"/>
    <lineage>
        <taxon>Bacteria</taxon>
        <taxon>Bacillati</taxon>
        <taxon>Bacillota</taxon>
        <taxon>Clostridia</taxon>
        <taxon>Eubacteriales</taxon>
        <taxon>Butyricicoccaceae</taxon>
        <taxon>Agathobaculum</taxon>
    </lineage>
</organism>
<evidence type="ECO:0000313" key="1">
    <source>
        <dbReference type="EMBL" id="MBC5724704.1"/>
    </source>
</evidence>
<protein>
    <recommendedName>
        <fullName evidence="3">Phage XkdN-like protein</fullName>
    </recommendedName>
</protein>
<comment type="caution">
    <text evidence="1">The sequence shown here is derived from an EMBL/GenBank/DDBJ whole genome shotgun (WGS) entry which is preliminary data.</text>
</comment>
<dbReference type="InterPro" id="IPR014986">
    <property type="entry name" value="XkdN-like"/>
</dbReference>
<dbReference type="Gene3D" id="3.30.2220.30">
    <property type="match status" value="1"/>
</dbReference>
<dbReference type="InterPro" id="IPR038559">
    <property type="entry name" value="XkdN-like_sf"/>
</dbReference>
<proteinExistence type="predicted"/>
<sequence>MAEKKQKYEPTTVERLLGACKREPQEQLLLFKSWTDETGVPVVFRIRELSYDEVREIQQMHAGRDIAAAVITAGVVEPNLRDASLQKACGAATPYEVVHKMLRAGEIEDLQAAIEKLSGYRASTLEILADIEKN</sequence>
<name>A0A923LT91_9FIRM</name>
<reference evidence="1" key="1">
    <citation type="submission" date="2020-08" db="EMBL/GenBank/DDBJ databases">
        <title>Genome public.</title>
        <authorList>
            <person name="Liu C."/>
            <person name="Sun Q."/>
        </authorList>
    </citation>
    <scope>NUCLEOTIDE SEQUENCE</scope>
    <source>
        <strain evidence="1">NSJ-28</strain>
    </source>
</reference>
<keyword evidence="2" id="KW-1185">Reference proteome</keyword>
<gene>
    <name evidence="1" type="ORF">H8S45_04420</name>
</gene>
<evidence type="ECO:0008006" key="3">
    <source>
        <dbReference type="Google" id="ProtNLM"/>
    </source>
</evidence>